<protein>
    <recommendedName>
        <fullName evidence="5">DUF4352 domain-containing protein</fullName>
    </recommendedName>
</protein>
<proteinExistence type="predicted"/>
<dbReference type="EMBL" id="BJYY01000012">
    <property type="protein sequence ID" value="GEO33882.1"/>
    <property type="molecule type" value="Genomic_DNA"/>
</dbReference>
<evidence type="ECO:0000313" key="4">
    <source>
        <dbReference type="Proteomes" id="UP000321181"/>
    </source>
</evidence>
<evidence type="ECO:0000256" key="1">
    <source>
        <dbReference type="SAM" id="MobiDB-lite"/>
    </source>
</evidence>
<evidence type="ECO:0008006" key="5">
    <source>
        <dbReference type="Google" id="ProtNLM"/>
    </source>
</evidence>
<organism evidence="3 4">
    <name type="scientific">Cellulomonas aerilata</name>
    <dbReference type="NCBI Taxonomy" id="515326"/>
    <lineage>
        <taxon>Bacteria</taxon>
        <taxon>Bacillati</taxon>
        <taxon>Actinomycetota</taxon>
        <taxon>Actinomycetes</taxon>
        <taxon>Micrococcales</taxon>
        <taxon>Cellulomonadaceae</taxon>
        <taxon>Cellulomonas</taxon>
    </lineage>
</organism>
<feature type="compositionally biased region" description="Low complexity" evidence="1">
    <location>
        <begin position="11"/>
        <end position="26"/>
    </location>
</feature>
<feature type="compositionally biased region" description="Low complexity" evidence="1">
    <location>
        <begin position="196"/>
        <end position="219"/>
    </location>
</feature>
<keyword evidence="2" id="KW-1133">Transmembrane helix</keyword>
<keyword evidence="4" id="KW-1185">Reference proteome</keyword>
<accession>A0A512DBN1</accession>
<feature type="region of interest" description="Disordered" evidence="1">
    <location>
        <begin position="194"/>
        <end position="219"/>
    </location>
</feature>
<keyword evidence="2" id="KW-0812">Transmembrane</keyword>
<comment type="caution">
    <text evidence="3">The sequence shown here is derived from an EMBL/GenBank/DDBJ whole genome shotgun (WGS) entry which is preliminary data.</text>
</comment>
<dbReference type="Proteomes" id="UP000321181">
    <property type="component" value="Unassembled WGS sequence"/>
</dbReference>
<keyword evidence="2" id="KW-0472">Membrane</keyword>
<dbReference type="AlphaFoldDB" id="A0A512DBN1"/>
<feature type="region of interest" description="Disordered" evidence="1">
    <location>
        <begin position="1"/>
        <end position="31"/>
    </location>
</feature>
<gene>
    <name evidence="3" type="ORF">CAE01nite_16070</name>
</gene>
<evidence type="ECO:0000256" key="2">
    <source>
        <dbReference type="SAM" id="Phobius"/>
    </source>
</evidence>
<feature type="transmembrane region" description="Helical" evidence="2">
    <location>
        <begin position="37"/>
        <end position="56"/>
    </location>
</feature>
<sequence length="219" mass="22175">MNQLVMERTAPRAAAAARPVRRPTVTSPVAGPHEVRSMVGVAAGVIAILVLAVWSFTQGWGRDPVVGPGELAVDGGIVRVEGALSAARPAHAMPGMGTDEDPVADGDRRVSVDITLLAGASELRYAGEDFALTVDGEPASHLLHRDVLPGEVLPPGTSLSATLLFDVPAEATVGMLSYDGGPATEVVLPAEAEQSVAGDATTVDDGAAADAGHGAPEHG</sequence>
<name>A0A512DBN1_9CELL</name>
<reference evidence="3 4" key="1">
    <citation type="submission" date="2019-07" db="EMBL/GenBank/DDBJ databases">
        <title>Whole genome shotgun sequence of Cellulomonas aerilata NBRC 106308.</title>
        <authorList>
            <person name="Hosoyama A."/>
            <person name="Uohara A."/>
            <person name="Ohji S."/>
            <person name="Ichikawa N."/>
        </authorList>
    </citation>
    <scope>NUCLEOTIDE SEQUENCE [LARGE SCALE GENOMIC DNA]</scope>
    <source>
        <strain evidence="3 4">NBRC 106308</strain>
    </source>
</reference>
<evidence type="ECO:0000313" key="3">
    <source>
        <dbReference type="EMBL" id="GEO33882.1"/>
    </source>
</evidence>